<feature type="region of interest" description="Disordered" evidence="1">
    <location>
        <begin position="15"/>
        <end position="143"/>
    </location>
</feature>
<protein>
    <submittedName>
        <fullName evidence="3">Ovule protein</fullName>
    </submittedName>
</protein>
<name>A0A7E4VJ23_PANRE</name>
<evidence type="ECO:0000313" key="2">
    <source>
        <dbReference type="Proteomes" id="UP000492821"/>
    </source>
</evidence>
<dbReference type="AlphaFoldDB" id="A0A7E4VJ23"/>
<feature type="compositionally biased region" description="Polar residues" evidence="1">
    <location>
        <begin position="52"/>
        <end position="63"/>
    </location>
</feature>
<reference evidence="2" key="1">
    <citation type="journal article" date="2013" name="Genetics">
        <title>The draft genome and transcriptome of Panagrellus redivivus are shaped by the harsh demands of a free-living lifestyle.</title>
        <authorList>
            <person name="Srinivasan J."/>
            <person name="Dillman A.R."/>
            <person name="Macchietto M.G."/>
            <person name="Heikkinen L."/>
            <person name="Lakso M."/>
            <person name="Fracchia K.M."/>
            <person name="Antoshechkin I."/>
            <person name="Mortazavi A."/>
            <person name="Wong G."/>
            <person name="Sternberg P.W."/>
        </authorList>
    </citation>
    <scope>NUCLEOTIDE SEQUENCE [LARGE SCALE GENOMIC DNA]</scope>
    <source>
        <strain evidence="2">MT8872</strain>
    </source>
</reference>
<dbReference type="Proteomes" id="UP000492821">
    <property type="component" value="Unassembled WGS sequence"/>
</dbReference>
<keyword evidence="2" id="KW-1185">Reference proteome</keyword>
<accession>A0A7E4VJ23</accession>
<evidence type="ECO:0000313" key="3">
    <source>
        <dbReference type="WBParaSite" id="Pan_g21425.t1"/>
    </source>
</evidence>
<sequence length="157" mass="17483">MVVSSVFDAIWTNFSKSSAEPNGPNPTVPPQNLGVRNPVPNQWNGFVVPQHNLHSSHSHQIPVQQLLHAQKNDNHVTTNAGPTSKSTTSAPNPNPEKQSSRKRKHPEGQKTSEFDSQPSPFKQIPNSEPPPRPPMRPLSEKCKRFSIDYIVYGRLPL</sequence>
<dbReference type="WBParaSite" id="Pan_g21425.t1">
    <property type="protein sequence ID" value="Pan_g21425.t1"/>
    <property type="gene ID" value="Pan_g21425"/>
</dbReference>
<feature type="compositionally biased region" description="Pro residues" evidence="1">
    <location>
        <begin position="127"/>
        <end position="136"/>
    </location>
</feature>
<feature type="compositionally biased region" description="Polar residues" evidence="1">
    <location>
        <begin position="114"/>
        <end position="126"/>
    </location>
</feature>
<reference evidence="3" key="2">
    <citation type="submission" date="2020-10" db="UniProtKB">
        <authorList>
            <consortium name="WormBaseParasite"/>
        </authorList>
    </citation>
    <scope>IDENTIFICATION</scope>
</reference>
<evidence type="ECO:0000256" key="1">
    <source>
        <dbReference type="SAM" id="MobiDB-lite"/>
    </source>
</evidence>
<feature type="compositionally biased region" description="Polar residues" evidence="1">
    <location>
        <begin position="75"/>
        <end position="97"/>
    </location>
</feature>
<organism evidence="2 3">
    <name type="scientific">Panagrellus redivivus</name>
    <name type="common">Microworm</name>
    <dbReference type="NCBI Taxonomy" id="6233"/>
    <lineage>
        <taxon>Eukaryota</taxon>
        <taxon>Metazoa</taxon>
        <taxon>Ecdysozoa</taxon>
        <taxon>Nematoda</taxon>
        <taxon>Chromadorea</taxon>
        <taxon>Rhabditida</taxon>
        <taxon>Tylenchina</taxon>
        <taxon>Panagrolaimomorpha</taxon>
        <taxon>Panagrolaimoidea</taxon>
        <taxon>Panagrolaimidae</taxon>
        <taxon>Panagrellus</taxon>
    </lineage>
</organism>
<proteinExistence type="predicted"/>